<reference evidence="3 4" key="1">
    <citation type="journal article" date="2018" name="IMA Fungus">
        <title>IMA Genome-F 10: Nine draft genome sequences of Claviceps purpurea s.lat., including C. arundinis, C. humidiphila, and C. cf. spartinae, pseudomolecules for the pitch canker pathogen Fusarium circinatum, draft genome of Davidsoniella eucalypti, Grosmannia galeiformis, Quambalaria eucalypti, and Teratosphaeria destructans.</title>
        <authorList>
            <person name="Wingfield B.D."/>
            <person name="Liu M."/>
            <person name="Nguyen H.D."/>
            <person name="Lane F.A."/>
            <person name="Morgan S.W."/>
            <person name="De Vos L."/>
            <person name="Wilken P.M."/>
            <person name="Duong T.A."/>
            <person name="Aylward J."/>
            <person name="Coetzee M.P."/>
            <person name="Dadej K."/>
            <person name="De Beer Z.W."/>
            <person name="Findlay W."/>
            <person name="Havenga M."/>
            <person name="Kolarik M."/>
            <person name="Menzies J.G."/>
            <person name="Naidoo K."/>
            <person name="Pochopski O."/>
            <person name="Shoukouhi P."/>
            <person name="Santana Q.C."/>
            <person name="Seifert K.A."/>
            <person name="Soal N."/>
            <person name="Steenkamp E.T."/>
            <person name="Tatham C.T."/>
            <person name="van der Nest M.A."/>
            <person name="Wingfield M.J."/>
        </authorList>
    </citation>
    <scope>NUCLEOTIDE SEQUENCE [LARGE SCALE GENOMIC DNA]</scope>
    <source>
        <strain evidence="3">CMW44962</strain>
    </source>
</reference>
<dbReference type="Pfam" id="PF06094">
    <property type="entry name" value="GGACT"/>
    <property type="match status" value="1"/>
</dbReference>
<feature type="domain" description="Gamma-glutamylcyclotransferase AIG2-like" evidence="2">
    <location>
        <begin position="78"/>
        <end position="165"/>
    </location>
</feature>
<dbReference type="Proteomes" id="UP001138500">
    <property type="component" value="Unassembled WGS sequence"/>
</dbReference>
<evidence type="ECO:0000313" key="3">
    <source>
        <dbReference type="EMBL" id="KAH9841206.1"/>
    </source>
</evidence>
<comment type="caution">
    <text evidence="3">The sequence shown here is derived from an EMBL/GenBank/DDBJ whole genome shotgun (WGS) entry which is preliminary data.</text>
</comment>
<dbReference type="Gene3D" id="3.10.490.10">
    <property type="entry name" value="Gamma-glutamyl cyclotransferase-like"/>
    <property type="match status" value="1"/>
</dbReference>
<name>A0A9W7SXV0_9PEZI</name>
<evidence type="ECO:0000256" key="1">
    <source>
        <dbReference type="SAM" id="MobiDB-lite"/>
    </source>
</evidence>
<dbReference type="CDD" id="cd06661">
    <property type="entry name" value="GGCT_like"/>
    <property type="match status" value="1"/>
</dbReference>
<sequence length="205" mass="21622">MDDNTSHQAPTSSAESVAQQPTASSLPPHPPPLPPSTTPKPSSIALQVRSAPPGWAYDCGVTPALDQDPLAPPTGLSFFYETLQDPAMLSEILDLPEAPTLRPVHVIGYHLELWGQYPALVDGPPGHLVHGSVWEVPSVDAAAGLAAYETRSYHAAPCNVYEGRETLDQAPLLGFAHSCIVVMRGSCPKGASISMSGWSAWAGKP</sequence>
<dbReference type="EMBL" id="RIBY02000535">
    <property type="protein sequence ID" value="KAH9841206.1"/>
    <property type="molecule type" value="Genomic_DNA"/>
</dbReference>
<dbReference type="InterPro" id="IPR009288">
    <property type="entry name" value="AIG2-like_dom"/>
</dbReference>
<gene>
    <name evidence="3" type="ORF">Tdes44962_MAKER07872</name>
</gene>
<evidence type="ECO:0000313" key="4">
    <source>
        <dbReference type="Proteomes" id="UP001138500"/>
    </source>
</evidence>
<protein>
    <submittedName>
        <fullName evidence="3">Poly(A) polymerase pla1</fullName>
    </submittedName>
</protein>
<organism evidence="3 4">
    <name type="scientific">Teratosphaeria destructans</name>
    <dbReference type="NCBI Taxonomy" id="418781"/>
    <lineage>
        <taxon>Eukaryota</taxon>
        <taxon>Fungi</taxon>
        <taxon>Dikarya</taxon>
        <taxon>Ascomycota</taxon>
        <taxon>Pezizomycotina</taxon>
        <taxon>Dothideomycetes</taxon>
        <taxon>Dothideomycetidae</taxon>
        <taxon>Mycosphaerellales</taxon>
        <taxon>Teratosphaeriaceae</taxon>
        <taxon>Teratosphaeria</taxon>
    </lineage>
</organism>
<dbReference type="OrthoDB" id="3262926at2759"/>
<feature type="compositionally biased region" description="Pro residues" evidence="1">
    <location>
        <begin position="27"/>
        <end position="38"/>
    </location>
</feature>
<dbReference type="SUPFAM" id="SSF110857">
    <property type="entry name" value="Gamma-glutamyl cyclotransferase-like"/>
    <property type="match status" value="1"/>
</dbReference>
<evidence type="ECO:0000259" key="2">
    <source>
        <dbReference type="Pfam" id="PF06094"/>
    </source>
</evidence>
<dbReference type="InterPro" id="IPR013024">
    <property type="entry name" value="GGCT-like"/>
</dbReference>
<feature type="compositionally biased region" description="Polar residues" evidence="1">
    <location>
        <begin position="1"/>
        <end position="20"/>
    </location>
</feature>
<proteinExistence type="predicted"/>
<feature type="region of interest" description="Disordered" evidence="1">
    <location>
        <begin position="1"/>
        <end position="44"/>
    </location>
</feature>
<dbReference type="AlphaFoldDB" id="A0A9W7SXV0"/>
<keyword evidence="4" id="KW-1185">Reference proteome</keyword>
<reference evidence="3 4" key="2">
    <citation type="journal article" date="2021" name="Curr. Genet.">
        <title>Genetic response to nitrogen starvation in the aggressive Eucalyptus foliar pathogen Teratosphaeria destructans.</title>
        <authorList>
            <person name="Havenga M."/>
            <person name="Wingfield B.D."/>
            <person name="Wingfield M.J."/>
            <person name="Dreyer L.L."/>
            <person name="Roets F."/>
            <person name="Aylward J."/>
        </authorList>
    </citation>
    <scope>NUCLEOTIDE SEQUENCE [LARGE SCALE GENOMIC DNA]</scope>
    <source>
        <strain evidence="3">CMW44962</strain>
    </source>
</reference>
<accession>A0A9W7SXV0</accession>
<dbReference type="InterPro" id="IPR036568">
    <property type="entry name" value="GGCT-like_sf"/>
</dbReference>